<dbReference type="EMBL" id="LSRX01001195">
    <property type="protein sequence ID" value="OLP82413.1"/>
    <property type="molecule type" value="Genomic_DNA"/>
</dbReference>
<evidence type="ECO:0000256" key="2">
    <source>
        <dbReference type="ARBA" id="ARBA00022528"/>
    </source>
</evidence>
<comment type="caution">
    <text evidence="6">The sequence shown here is derived from an EMBL/GenBank/DDBJ whole genome shotgun (WGS) entry which is preliminary data.</text>
</comment>
<protein>
    <submittedName>
        <fullName evidence="6">Caroteno-chlorophyll a-c-binding protein</fullName>
    </submittedName>
</protein>
<dbReference type="Pfam" id="PF00504">
    <property type="entry name" value="Chloroa_b-bind"/>
    <property type="match status" value="1"/>
</dbReference>
<feature type="region of interest" description="Disordered" evidence="4">
    <location>
        <begin position="1151"/>
        <end position="1172"/>
    </location>
</feature>
<feature type="region of interest" description="Disordered" evidence="4">
    <location>
        <begin position="1728"/>
        <end position="1761"/>
    </location>
</feature>
<dbReference type="Proteomes" id="UP000186817">
    <property type="component" value="Unassembled WGS sequence"/>
</dbReference>
<dbReference type="InterPro" id="IPR036691">
    <property type="entry name" value="Endo/exonu/phosph_ase_sf"/>
</dbReference>
<evidence type="ECO:0000313" key="7">
    <source>
        <dbReference type="Proteomes" id="UP000186817"/>
    </source>
</evidence>
<keyword evidence="2" id="KW-0150">Chloroplast</keyword>
<dbReference type="OrthoDB" id="411871at2759"/>
<accession>A0A1Q9CHK2</accession>
<feature type="region of interest" description="Disordered" evidence="4">
    <location>
        <begin position="1601"/>
        <end position="1679"/>
    </location>
</feature>
<evidence type="ECO:0000256" key="3">
    <source>
        <dbReference type="ARBA" id="ARBA00022640"/>
    </source>
</evidence>
<dbReference type="Gene3D" id="1.10.3460.10">
    <property type="entry name" value="Chlorophyll a/b binding protein domain"/>
    <property type="match status" value="1"/>
</dbReference>
<feature type="compositionally biased region" description="Basic and acidic residues" evidence="4">
    <location>
        <begin position="1607"/>
        <end position="1631"/>
    </location>
</feature>
<dbReference type="Gene3D" id="3.60.10.10">
    <property type="entry name" value="Endonuclease/exonuclease/phosphatase"/>
    <property type="match status" value="1"/>
</dbReference>
<dbReference type="SUPFAM" id="SSF103511">
    <property type="entry name" value="Chlorophyll a-b binding protein"/>
    <property type="match status" value="1"/>
</dbReference>
<name>A0A1Q9CHK2_SYMMI</name>
<dbReference type="SUPFAM" id="SSF56219">
    <property type="entry name" value="DNase I-like"/>
    <property type="match status" value="1"/>
</dbReference>
<dbReference type="InterPro" id="IPR000477">
    <property type="entry name" value="RT_dom"/>
</dbReference>
<evidence type="ECO:0000259" key="5">
    <source>
        <dbReference type="PROSITE" id="PS50878"/>
    </source>
</evidence>
<dbReference type="GO" id="GO:0009507">
    <property type="term" value="C:chloroplast"/>
    <property type="evidence" value="ECO:0007669"/>
    <property type="project" value="UniProtKB-SubCell"/>
</dbReference>
<dbReference type="Pfam" id="PF00078">
    <property type="entry name" value="RVT_1"/>
    <property type="match status" value="1"/>
</dbReference>
<evidence type="ECO:0000313" key="6">
    <source>
        <dbReference type="EMBL" id="OLP82413.1"/>
    </source>
</evidence>
<dbReference type="PANTHER" id="PTHR19446">
    <property type="entry name" value="REVERSE TRANSCRIPTASES"/>
    <property type="match status" value="1"/>
</dbReference>
<keyword evidence="7" id="KW-1185">Reference proteome</keyword>
<evidence type="ECO:0000256" key="1">
    <source>
        <dbReference type="ARBA" id="ARBA00004229"/>
    </source>
</evidence>
<gene>
    <name evidence="6" type="ORF">AK812_SmicGene36933</name>
</gene>
<evidence type="ECO:0000256" key="4">
    <source>
        <dbReference type="SAM" id="MobiDB-lite"/>
    </source>
</evidence>
<proteinExistence type="predicted"/>
<comment type="subcellular location">
    <subcellularLocation>
        <location evidence="1">Plastid</location>
        <location evidence="1">Chloroplast</location>
    </subcellularLocation>
</comment>
<dbReference type="InterPro" id="IPR022796">
    <property type="entry name" value="Chloroa_b-bind"/>
</dbReference>
<keyword evidence="3" id="KW-0934">Plastid</keyword>
<sequence length="1761" mass="195357">MHALVGNTGPRKNTSPLTVASLNVGGFHNSAKWLALRNHAADLLVLSETQLQRHLHSTINIEFSKYHTLLSPGQDEKHFTGVAVLAKRSRFWAARTLQWASEHPCYRFWADNRLMCTQLWCGAGDASIFCYAVYCPSGARWEASKKTYAHALLQAVRDDLIQRGDVVAILAGDFNPQVEDSFLLRQWRFDGPFYDVSTNAPPDIRDAPTCHHGTKGSKIDFVWASRVAYDLVGTYSVNKLPLFKTHSVLQVALHVPTSSQVRRAQRQVVAMPALSFPTTSSRLLRPPEDKSFQSDLSAGRVSQAFNTWSKQAEQVLFQLAQQQGHHLDPASYARRGNIKFQDTRFFPSVKGEAATTMIDRKLYKALCRVQEVSKARPGHRRSLTWKNVAEVLPFLRSPYHEQLAELLQTPDGPQSSAAATVILQRAIDQQFHVNQSQRLASWKLQMRASVAEQSKWLAKRRRRQVLPVASDGRQATASLQGRAKLIRDAWSSIYEAHKNGEPSFHGFLQAYGPTLQRVAVQLPSLDGRVLRDKLRNTKASAPGMDKWDISELKLLAAWAPDLFDRLARLLTVVEAEGVWPEALVHGSVCFIPKDLDDAVPTAMQHRPITVLSAIYRLWSAVRHDQLAQLWQSRWAPSGAYGLKGRPAADSLVFDTCAYLAGASQEGQAVGGISYDFEKCFDRVPVALAVNILRARGCDYRICKALDGFYASHVKHFRLEGHYDEPFRPANGLVQGCPLSMLVLSSMISCWHEHLQATLPTVAPKSYADDISVCTKGTRPRQVRAQVAAVHGHTHQFVTRSGLKINCVKSFTFGHHALHGLIPSVPSHKETFRLTGGTVKLSPEPCWSQLESEKAAKWSASVANIRRLPTGWFTKVTWLQRVSPQLTWAQGTHRLVLSKDRARTRRAKVVRALLDVDDYSASPYVLFALLAPPSLEPEFAMQLSALRLFIRSVQSPAQARAAARQLASPQPFDGPYARLQQLRDSPVYGPVVQAVVQSRPLPANWQHELRDRWRAATYKLVLRDRAQDYAGIGRGVNKSLTVSLIQRWTQEADQLQYMLDMGLATEPEPQHDPRPRLKILRLLLIGGLMDPERELATVVVAPTAQAPAAEAPVEKRGHACPDYFWDPAGFTADGSVENFKRRRQTELKHGRIWAADDGQTSSTSSTSQRGCPGNANAACMVPMVLSLRHTQLWDLSSKTRNRLAHLTYGNTSVAAQSNVRTRWESTTTSPGIEILHPDELALPVEAMLNVLRPDQVSQGAEGVALCNSMNLEPKLQVQGGSYLALIIPGKLGHDLRTLIQAANPALIANCFECHLSFKDPATERRFPRSVVIVNLGQNPVKPNALKASVKPFQDSAKVLWLHAYQKWCPEEWNSTLGADSSLGQKREKIRQRVATLLKQEPKTIDMWSFSCTTDSLHACVRIADKQVSTLLNSRDTLLFFRPFVAKGEVAAREDGITIMWASRFKSLSELQTVANTLAGVAGFVANAQGLGVRISIDHVAAARKVLQPTLAVNQQNAHVAGLTRFLVQGLPKDMSAEGVTFVMANPSEGSNMEAWHIIPFKRTAQSHTCSWIVKADKPPKTERLVLEDGYKVLISKLPSPSEVLQQKQEQRRLEAELSKAQRRDQLTSKEPETVDPWSDFLKSRGMGSGKGASKSTDTGKVKGKQGPASANRPETQTQDAEVKVAVSQLRKEVDAMHSRLDKQEARLDAFGNKLESNHNEVMLALRSLGAASDSSDRKRSADMGSTPLKAIAGGRGPKDQKP</sequence>
<feature type="domain" description="Reverse transcriptase" evidence="5">
    <location>
        <begin position="572"/>
        <end position="838"/>
    </location>
</feature>
<organism evidence="6 7">
    <name type="scientific">Symbiodinium microadriaticum</name>
    <name type="common">Dinoflagellate</name>
    <name type="synonym">Zooxanthella microadriatica</name>
    <dbReference type="NCBI Taxonomy" id="2951"/>
    <lineage>
        <taxon>Eukaryota</taxon>
        <taxon>Sar</taxon>
        <taxon>Alveolata</taxon>
        <taxon>Dinophyceae</taxon>
        <taxon>Suessiales</taxon>
        <taxon>Symbiodiniaceae</taxon>
        <taxon>Symbiodinium</taxon>
    </lineage>
</organism>
<dbReference type="PROSITE" id="PS50878">
    <property type="entry name" value="RT_POL"/>
    <property type="match status" value="1"/>
</dbReference>
<reference evidence="6 7" key="1">
    <citation type="submission" date="2016-02" db="EMBL/GenBank/DDBJ databases">
        <title>Genome analysis of coral dinoflagellate symbionts highlights evolutionary adaptations to a symbiotic lifestyle.</title>
        <authorList>
            <person name="Aranda M."/>
            <person name="Li Y."/>
            <person name="Liew Y.J."/>
            <person name="Baumgarten S."/>
            <person name="Simakov O."/>
            <person name="Wilson M."/>
            <person name="Piel J."/>
            <person name="Ashoor H."/>
            <person name="Bougouffa S."/>
            <person name="Bajic V.B."/>
            <person name="Ryu T."/>
            <person name="Ravasi T."/>
            <person name="Bayer T."/>
            <person name="Micklem G."/>
            <person name="Kim H."/>
            <person name="Bhak J."/>
            <person name="Lajeunesse T.C."/>
            <person name="Voolstra C.R."/>
        </authorList>
    </citation>
    <scope>NUCLEOTIDE SEQUENCE [LARGE SCALE GENOMIC DNA]</scope>
    <source>
        <strain evidence="6 7">CCMP2467</strain>
    </source>
</reference>